<evidence type="ECO:0000256" key="5">
    <source>
        <dbReference type="ARBA" id="ARBA00023187"/>
    </source>
</evidence>
<proteinExistence type="inferred from homology"/>
<dbReference type="PANTHER" id="PTHR12942:SF2">
    <property type="entry name" value="PRE-MRNA-SPLICING FACTOR SLU7"/>
    <property type="match status" value="1"/>
</dbReference>
<dbReference type="GO" id="GO:0005681">
    <property type="term" value="C:spliceosomal complex"/>
    <property type="evidence" value="ECO:0007669"/>
    <property type="project" value="UniProtKB-UniRule"/>
</dbReference>
<evidence type="ECO:0000256" key="2">
    <source>
        <dbReference type="ARBA" id="ARBA00007203"/>
    </source>
</evidence>
<keyword evidence="11" id="KW-1185">Reference proteome</keyword>
<evidence type="ECO:0000256" key="8">
    <source>
        <dbReference type="SAM" id="MobiDB-lite"/>
    </source>
</evidence>
<evidence type="ECO:0000256" key="6">
    <source>
        <dbReference type="ARBA" id="ARBA00023242"/>
    </source>
</evidence>
<comment type="similarity">
    <text evidence="2 7">Belongs to the SLU7 family.</text>
</comment>
<dbReference type="VEuPathDB" id="FungiDB:CTRG_05687"/>
<feature type="compositionally biased region" description="Acidic residues" evidence="8">
    <location>
        <begin position="32"/>
        <end position="41"/>
    </location>
</feature>
<dbReference type="STRING" id="294747.C5MHZ4"/>
<dbReference type="HOGENOM" id="CLU_019317_3_0_1"/>
<evidence type="ECO:0000259" key="9">
    <source>
        <dbReference type="Pfam" id="PF11708"/>
    </source>
</evidence>
<keyword evidence="6 7" id="KW-0539">Nucleus</keyword>
<feature type="region of interest" description="Disordered" evidence="8">
    <location>
        <begin position="274"/>
        <end position="295"/>
    </location>
</feature>
<evidence type="ECO:0000256" key="7">
    <source>
        <dbReference type="RuleBase" id="RU367071"/>
    </source>
</evidence>
<dbReference type="RefSeq" id="XP_002551389.1">
    <property type="nucleotide sequence ID" value="XM_002551343.1"/>
</dbReference>
<name>C5MHZ4_CANTT</name>
<evidence type="ECO:0000313" key="10">
    <source>
        <dbReference type="EMBL" id="EER30691.1"/>
    </source>
</evidence>
<sequence>MPRGSAQKIDKKSNKYIPKFIASKPWYQDDTKEGDENEQVDELSHQRKTGEIIDHSIAKSGTGIKDEFKGTIRTNDENEDYDSKRDRWYGYSTEEWLTHLKNWKQTKQPDQEIENNDSDDTDYELELIELGLDKKDLNKNIKEDPMEKMLRDRQDIPAYIYNITSNPNNKIRIDYDPKSRLAKDMSKGFLNDRSQFVKKLTGAATEFTDLQKIASGLDNEHEQERKQARLKQQFFGDDSQFKNEVPETDLNLSLEASPTLMMLKAKQLQKEKLKLKDKEKEKPNNTKNEISQKYASSGITTNLDKNGLKKTRYPEDQLTGNHKFIYGSYYENGKWGYKCCKQFDKDSQCTL</sequence>
<dbReference type="AlphaFoldDB" id="C5MHZ4"/>
<evidence type="ECO:0000256" key="3">
    <source>
        <dbReference type="ARBA" id="ARBA00022664"/>
    </source>
</evidence>
<dbReference type="GO" id="GO:0000398">
    <property type="term" value="P:mRNA splicing, via spliceosome"/>
    <property type="evidence" value="ECO:0007669"/>
    <property type="project" value="UniProtKB-UniRule"/>
</dbReference>
<dbReference type="EMBL" id="GG692403">
    <property type="protein sequence ID" value="EER30691.1"/>
    <property type="molecule type" value="Genomic_DNA"/>
</dbReference>
<comment type="subunit">
    <text evidence="7">Associated with the spliceosome.</text>
</comment>
<reference evidence="10 11" key="1">
    <citation type="journal article" date="2009" name="Nature">
        <title>Evolution of pathogenicity and sexual reproduction in eight Candida genomes.</title>
        <authorList>
            <person name="Butler G."/>
            <person name="Rasmussen M.D."/>
            <person name="Lin M.F."/>
            <person name="Santos M.A."/>
            <person name="Sakthikumar S."/>
            <person name="Munro C.A."/>
            <person name="Rheinbay E."/>
            <person name="Grabherr M."/>
            <person name="Forche A."/>
            <person name="Reedy J.L."/>
            <person name="Agrafioti I."/>
            <person name="Arnaud M.B."/>
            <person name="Bates S."/>
            <person name="Brown A.J."/>
            <person name="Brunke S."/>
            <person name="Costanzo M.C."/>
            <person name="Fitzpatrick D.A."/>
            <person name="de Groot P.W."/>
            <person name="Harris D."/>
            <person name="Hoyer L.L."/>
            <person name="Hube B."/>
            <person name="Klis F.M."/>
            <person name="Kodira C."/>
            <person name="Lennard N."/>
            <person name="Logue M.E."/>
            <person name="Martin R."/>
            <person name="Neiman A.M."/>
            <person name="Nikolaou E."/>
            <person name="Quail M.A."/>
            <person name="Quinn J."/>
            <person name="Santos M.C."/>
            <person name="Schmitzberger F.F."/>
            <person name="Sherlock G."/>
            <person name="Shah P."/>
            <person name="Silverstein K.A."/>
            <person name="Skrzypek M.S."/>
            <person name="Soll D."/>
            <person name="Staggs R."/>
            <person name="Stansfield I."/>
            <person name="Stumpf M.P."/>
            <person name="Sudbery P.E."/>
            <person name="Srikantha T."/>
            <person name="Zeng Q."/>
            <person name="Berman J."/>
            <person name="Berriman M."/>
            <person name="Heitman J."/>
            <person name="Gow N.A."/>
            <person name="Lorenz M.C."/>
            <person name="Birren B.W."/>
            <person name="Kellis M."/>
            <person name="Cuomo C.A."/>
        </authorList>
    </citation>
    <scope>NUCLEOTIDE SEQUENCE [LARGE SCALE GENOMIC DNA]</scope>
    <source>
        <strain evidence="11">ATCC MYA-3404 / T1</strain>
    </source>
</reference>
<keyword evidence="4 7" id="KW-0747">Spliceosome</keyword>
<comment type="function">
    <text evidence="7">Involved in pre-mRNA splicing.</text>
</comment>
<dbReference type="KEGG" id="ctp:CTRG_05687"/>
<dbReference type="PANTHER" id="PTHR12942">
    <property type="entry name" value="STEP II SPLICING FACTOR SLU7"/>
    <property type="match status" value="1"/>
</dbReference>
<evidence type="ECO:0000256" key="4">
    <source>
        <dbReference type="ARBA" id="ARBA00022728"/>
    </source>
</evidence>
<dbReference type="Proteomes" id="UP000002037">
    <property type="component" value="Unassembled WGS sequence"/>
</dbReference>
<dbReference type="GO" id="GO:0030628">
    <property type="term" value="F:pre-mRNA 3'-splice site binding"/>
    <property type="evidence" value="ECO:0007669"/>
    <property type="project" value="UniProtKB-UniRule"/>
</dbReference>
<dbReference type="eggNOG" id="KOG2560">
    <property type="taxonomic scope" value="Eukaryota"/>
</dbReference>
<organism evidence="10 11">
    <name type="scientific">Candida tropicalis (strain ATCC MYA-3404 / T1)</name>
    <name type="common">Yeast</name>
    <dbReference type="NCBI Taxonomy" id="294747"/>
    <lineage>
        <taxon>Eukaryota</taxon>
        <taxon>Fungi</taxon>
        <taxon>Dikarya</taxon>
        <taxon>Ascomycota</taxon>
        <taxon>Saccharomycotina</taxon>
        <taxon>Pichiomycetes</taxon>
        <taxon>Debaryomycetaceae</taxon>
        <taxon>Candida/Lodderomyces clade</taxon>
        <taxon>Candida</taxon>
    </lineage>
</organism>
<protein>
    <recommendedName>
        <fullName evidence="7">Pre-mRNA-splicing factor SLU7</fullName>
    </recommendedName>
</protein>
<keyword evidence="5 7" id="KW-0508">mRNA splicing</keyword>
<dbReference type="Pfam" id="PF11708">
    <property type="entry name" value="Slu7"/>
    <property type="match status" value="1"/>
</dbReference>
<gene>
    <name evidence="10" type="ORF">CTRG_05687</name>
</gene>
<accession>C5MHZ4</accession>
<dbReference type="InterPro" id="IPR039974">
    <property type="entry name" value="Splicing_factor_SLU7"/>
</dbReference>
<dbReference type="GeneID" id="8300902"/>
<feature type="domain" description="Pre-mRNA-splicing factor SLU7" evidence="9">
    <location>
        <begin position="80"/>
        <end position="328"/>
    </location>
</feature>
<dbReference type="InterPro" id="IPR021715">
    <property type="entry name" value="Slu7_dom"/>
</dbReference>
<feature type="compositionally biased region" description="Basic and acidic residues" evidence="8">
    <location>
        <begin position="274"/>
        <end position="284"/>
    </location>
</feature>
<comment type="subcellular location">
    <subcellularLocation>
        <location evidence="1 7">Nucleus</location>
    </subcellularLocation>
</comment>
<evidence type="ECO:0000313" key="11">
    <source>
        <dbReference type="Proteomes" id="UP000002037"/>
    </source>
</evidence>
<dbReference type="OrthoDB" id="249612at2759"/>
<evidence type="ECO:0000256" key="1">
    <source>
        <dbReference type="ARBA" id="ARBA00004123"/>
    </source>
</evidence>
<feature type="region of interest" description="Disordered" evidence="8">
    <location>
        <begin position="23"/>
        <end position="49"/>
    </location>
</feature>
<keyword evidence="3 7" id="KW-0507">mRNA processing</keyword>